<evidence type="ECO:0000256" key="1">
    <source>
        <dbReference type="SAM" id="MobiDB-lite"/>
    </source>
</evidence>
<feature type="compositionally biased region" description="Low complexity" evidence="1">
    <location>
        <begin position="241"/>
        <end position="256"/>
    </location>
</feature>
<feature type="region of interest" description="Disordered" evidence="1">
    <location>
        <begin position="306"/>
        <end position="343"/>
    </location>
</feature>
<dbReference type="WBParaSite" id="SMTH1_61560.1">
    <property type="protein sequence ID" value="SMTH1_61560.1"/>
    <property type="gene ID" value="SMTH1_61560"/>
</dbReference>
<evidence type="ECO:0000313" key="3">
    <source>
        <dbReference type="WBParaSite" id="SMTH1_61560.1"/>
    </source>
</evidence>
<feature type="compositionally biased region" description="Polar residues" evidence="1">
    <location>
        <begin position="224"/>
        <end position="238"/>
    </location>
</feature>
<reference evidence="3" key="1">
    <citation type="submission" date="2023-11" db="UniProtKB">
        <authorList>
            <consortium name="WormBaseParasite"/>
        </authorList>
    </citation>
    <scope>IDENTIFICATION</scope>
</reference>
<accession>A0AA85BJY5</accession>
<feature type="compositionally biased region" description="Basic residues" evidence="1">
    <location>
        <begin position="328"/>
        <end position="342"/>
    </location>
</feature>
<protein>
    <submittedName>
        <fullName evidence="3">Uncharacterized protein</fullName>
    </submittedName>
</protein>
<proteinExistence type="predicted"/>
<dbReference type="Proteomes" id="UP000050791">
    <property type="component" value="Unassembled WGS sequence"/>
</dbReference>
<dbReference type="AlphaFoldDB" id="A0AA85BJY5"/>
<organism evidence="2 3">
    <name type="scientific">Schistosoma mattheei</name>
    <dbReference type="NCBI Taxonomy" id="31246"/>
    <lineage>
        <taxon>Eukaryota</taxon>
        <taxon>Metazoa</taxon>
        <taxon>Spiralia</taxon>
        <taxon>Lophotrochozoa</taxon>
        <taxon>Platyhelminthes</taxon>
        <taxon>Trematoda</taxon>
        <taxon>Digenea</taxon>
        <taxon>Strigeidida</taxon>
        <taxon>Schistosomatoidea</taxon>
        <taxon>Schistosomatidae</taxon>
        <taxon>Schistosoma</taxon>
    </lineage>
</organism>
<name>A0AA85BJY5_9TREM</name>
<feature type="region of interest" description="Disordered" evidence="1">
    <location>
        <begin position="224"/>
        <end position="256"/>
    </location>
</feature>
<sequence length="504" mass="56302">MTESRFPTDKRIVYISPKELSSLPTDGPIYVLSTTKNPEHNDVANCSSTELGASSQDSSSITCSTFGSTSTSSTNSANYFNNTLVPYSFPYHANIPYPTPVVSTNLILPYGFCPPFQLPPFVGSQPVSWVTPAFPNHTLYPPSTNLFPASGQYIHPYQNPPTFQQNVPPNSYFQTFNPHKPPPSFSLPQVTSKSSNAVLIHNSATVVTTNNTVTCVASTMNTNNTKHSCSFNRSNGENGFSEPNNSKSESTSSKQSHPLRYTKLIYASELDYFAFDSSTGSYVATRQLIDLEDRFENEVIARRHRATLNDPVRQPPERPALSDTEHRRNSRASHLHRSKKSTHKCDTVNSVFDNNSDNDDDYLAAIGDNAETSKDVCLSTGFRNKNLSIDHTKHNYESICASNNSINNTSNNSILNSDYHNVNGHSIGQRSIRQQREIAYKIEHPNRLHPDIGIMKLTSSMMVQLVLVNRNIVLDHYTINTKVNSPFRYVFQNQIIMIVFIIIV</sequence>
<evidence type="ECO:0000313" key="2">
    <source>
        <dbReference type="Proteomes" id="UP000050791"/>
    </source>
</evidence>